<evidence type="ECO:0000313" key="3">
    <source>
        <dbReference type="Proteomes" id="UP000233469"/>
    </source>
</evidence>
<dbReference type="VEuPathDB" id="FungiDB:RhiirFUN_010315"/>
<dbReference type="VEuPathDB" id="FungiDB:FUN_010067"/>
<dbReference type="EMBL" id="LLXL01000128">
    <property type="protein sequence ID" value="PKK77446.1"/>
    <property type="molecule type" value="Genomic_DNA"/>
</dbReference>
<feature type="compositionally biased region" description="Basic residues" evidence="1">
    <location>
        <begin position="190"/>
        <end position="204"/>
    </location>
</feature>
<dbReference type="Proteomes" id="UP000233469">
    <property type="component" value="Unassembled WGS sequence"/>
</dbReference>
<reference evidence="2 3" key="2">
    <citation type="submission" date="2017-10" db="EMBL/GenBank/DDBJ databases">
        <title>Extensive intraspecific genome diversity in a model arbuscular mycorrhizal fungus.</title>
        <authorList>
            <person name="Chen E.C.H."/>
            <person name="Morin E."/>
            <person name="Baudet D."/>
            <person name="Noel J."/>
            <person name="Ndikumana S."/>
            <person name="Charron P."/>
            <person name="St-Onge C."/>
            <person name="Giorgi J."/>
            <person name="Grigoriev I.V."/>
            <person name="Roux C."/>
            <person name="Martin F.M."/>
            <person name="Corradi N."/>
        </authorList>
    </citation>
    <scope>NUCLEOTIDE SEQUENCE [LARGE SCALE GENOMIC DNA]</scope>
    <source>
        <strain evidence="2 3">C2</strain>
    </source>
</reference>
<dbReference type="VEuPathDB" id="FungiDB:RhiirA1_490962"/>
<dbReference type="AlphaFoldDB" id="A0A2N1NU81"/>
<name>A0A2N1NU81_9GLOM</name>
<evidence type="ECO:0000256" key="1">
    <source>
        <dbReference type="SAM" id="MobiDB-lite"/>
    </source>
</evidence>
<reference evidence="2 3" key="1">
    <citation type="submission" date="2016-04" db="EMBL/GenBank/DDBJ databases">
        <title>Genome analyses suggest a sexual origin of heterokaryosis in a supposedly ancient asexual fungus.</title>
        <authorList>
            <person name="Ropars J."/>
            <person name="Sedzielewska K."/>
            <person name="Noel J."/>
            <person name="Charron P."/>
            <person name="Farinelli L."/>
            <person name="Marton T."/>
            <person name="Kruger M."/>
            <person name="Pelin A."/>
            <person name="Brachmann A."/>
            <person name="Corradi N."/>
        </authorList>
    </citation>
    <scope>NUCLEOTIDE SEQUENCE [LARGE SCALE GENOMIC DNA]</scope>
    <source>
        <strain evidence="2 3">C2</strain>
    </source>
</reference>
<protein>
    <submittedName>
        <fullName evidence="2">Uncharacterized protein</fullName>
    </submittedName>
</protein>
<organism evidence="2 3">
    <name type="scientific">Rhizophagus irregularis</name>
    <dbReference type="NCBI Taxonomy" id="588596"/>
    <lineage>
        <taxon>Eukaryota</taxon>
        <taxon>Fungi</taxon>
        <taxon>Fungi incertae sedis</taxon>
        <taxon>Mucoromycota</taxon>
        <taxon>Glomeromycotina</taxon>
        <taxon>Glomeromycetes</taxon>
        <taxon>Glomerales</taxon>
        <taxon>Glomeraceae</taxon>
        <taxon>Rhizophagus</taxon>
    </lineage>
</organism>
<sequence length="204" mass="22608">MSNWPTYNVKDHLLYKSINTVCCYDRSQTQVLFEEIQKANAEIVATQKVSKSTTVVESVDEEEVVDIVNKHRKGALSVHFLEKGSDTNGHVTPDEVLDVINDFRKKGKTGEVPVSEEDMSLYNKVNQACSSRLSEIKKEEISEEKIGHKRCSKEELSRGSVSSDETDGESESENIATIVAKKEKSAQGGKGKKGGKSKGKNKKK</sequence>
<accession>A0A2N1NU81</accession>
<proteinExistence type="predicted"/>
<feature type="compositionally biased region" description="Basic and acidic residues" evidence="1">
    <location>
        <begin position="143"/>
        <end position="157"/>
    </location>
</feature>
<comment type="caution">
    <text evidence="2">The sequence shown here is derived from an EMBL/GenBank/DDBJ whole genome shotgun (WGS) entry which is preliminary data.</text>
</comment>
<feature type="region of interest" description="Disordered" evidence="1">
    <location>
        <begin position="143"/>
        <end position="204"/>
    </location>
</feature>
<gene>
    <name evidence="2" type="ORF">RhiirC2_771316</name>
</gene>
<evidence type="ECO:0000313" key="2">
    <source>
        <dbReference type="EMBL" id="PKK77446.1"/>
    </source>
</evidence>